<gene>
    <name evidence="1" type="ORF">J41TS12_37230</name>
</gene>
<keyword evidence="2" id="KW-1185">Reference proteome</keyword>
<sequence>MDLTWWGSYDGEYWHDLILHLERENLFPKDQETLDKLFCDREYVPINAIGIMNVRSKERVEELVKIAKATCRIENTLLVFKTTSSGKSQAYFDEVHAYLLNKKKVIATKQARVS</sequence>
<organism evidence="1 2">
    <name type="scientific">Paenibacillus antibioticophila</name>
    <dbReference type="NCBI Taxonomy" id="1274374"/>
    <lineage>
        <taxon>Bacteria</taxon>
        <taxon>Bacillati</taxon>
        <taxon>Bacillota</taxon>
        <taxon>Bacilli</taxon>
        <taxon>Bacillales</taxon>
        <taxon>Paenibacillaceae</taxon>
        <taxon>Paenibacillus</taxon>
    </lineage>
</organism>
<dbReference type="Proteomes" id="UP000681162">
    <property type="component" value="Unassembled WGS sequence"/>
</dbReference>
<proteinExistence type="predicted"/>
<dbReference type="AlphaFoldDB" id="A0A920CJF8"/>
<protein>
    <submittedName>
        <fullName evidence="1">Uncharacterized protein</fullName>
    </submittedName>
</protein>
<name>A0A920CJF8_9BACL</name>
<evidence type="ECO:0000313" key="2">
    <source>
        <dbReference type="Proteomes" id="UP000681162"/>
    </source>
</evidence>
<accession>A0A920CJF8</accession>
<dbReference type="EMBL" id="BORR01000015">
    <property type="protein sequence ID" value="GIO38862.1"/>
    <property type="molecule type" value="Genomic_DNA"/>
</dbReference>
<reference evidence="1 2" key="1">
    <citation type="submission" date="2021-03" db="EMBL/GenBank/DDBJ databases">
        <title>Antimicrobial resistance genes in bacteria isolated from Japanese honey, and their potential for conferring macrolide and lincosamide resistance in the American foulbrood pathogen Paenibacillus larvae.</title>
        <authorList>
            <person name="Okamoto M."/>
            <person name="Kumagai M."/>
            <person name="Kanamori H."/>
            <person name="Takamatsu D."/>
        </authorList>
    </citation>
    <scope>NUCLEOTIDE SEQUENCE [LARGE SCALE GENOMIC DNA]</scope>
    <source>
        <strain evidence="1 2">J41TS12</strain>
    </source>
</reference>
<comment type="caution">
    <text evidence="1">The sequence shown here is derived from an EMBL/GenBank/DDBJ whole genome shotgun (WGS) entry which is preliminary data.</text>
</comment>
<evidence type="ECO:0000313" key="1">
    <source>
        <dbReference type="EMBL" id="GIO38862.1"/>
    </source>
</evidence>